<dbReference type="EC" id="2.1.1.-" evidence="6"/>
<feature type="domain" description="Bin3-type SAM" evidence="8">
    <location>
        <begin position="103"/>
        <end position="317"/>
    </location>
</feature>
<dbReference type="EMBL" id="HBHQ01000822">
    <property type="protein sequence ID" value="CAD9808700.1"/>
    <property type="molecule type" value="Transcribed_RNA"/>
</dbReference>
<dbReference type="PANTHER" id="PTHR12315">
    <property type="entry name" value="BICOID-INTERACTING PROTEIN RELATED"/>
    <property type="match status" value="1"/>
</dbReference>
<comment type="similarity">
    <text evidence="1 6">Belongs to the methyltransferase superfamily.</text>
</comment>
<sequence length="344" mass="38893">MGETSPSSSVDLVSEDGGHRHGNFHNYYSFHPPVNRLKVLQETGILDYVVQFATANNKKRGHRGDTHTDDAVKRQKCLQDQADHPFAAKSANGSENTATITGTVETQSPQKQTRREPLFRYCDLGCNEGDLTAGLARELTNRIQPSKKDTVAVVDSLGLDMDATLIGRARENHGMLSKNMPIQFQICNLCQALDHETAYRNHFSGKFDLTSIFSTTMWIHVHAGDNGLKDFLHRACQQTKLLLIEPQPSKCYRSARVRLERLGRPDIPDISFDRLKMRQNIEQEIANVIISCGFQRVVLVENKSNPETTPASHHPPNNSQEEESNRTVWKRALQLYERITDEEE</sequence>
<keyword evidence="3 6" id="KW-0808">Transferase</keyword>
<organism evidence="10">
    <name type="scientific">Attheya septentrionalis</name>
    <dbReference type="NCBI Taxonomy" id="420275"/>
    <lineage>
        <taxon>Eukaryota</taxon>
        <taxon>Sar</taxon>
        <taxon>Stramenopiles</taxon>
        <taxon>Ochrophyta</taxon>
        <taxon>Bacillariophyta</taxon>
        <taxon>Coscinodiscophyceae</taxon>
        <taxon>Chaetocerotophycidae</taxon>
        <taxon>Chaetocerotales</taxon>
        <taxon>Attheyaceae</taxon>
        <taxon>Attheya</taxon>
    </lineage>
</organism>
<dbReference type="InterPro" id="IPR024160">
    <property type="entry name" value="BIN3_SAM-bd_dom"/>
</dbReference>
<dbReference type="PROSITE" id="PS51515">
    <property type="entry name" value="BIN3_SAM"/>
    <property type="match status" value="1"/>
</dbReference>
<name>A0A6T7EJU7_9STRA</name>
<evidence type="ECO:0000256" key="5">
    <source>
        <dbReference type="PROSITE-ProRule" id="PRU00848"/>
    </source>
</evidence>
<feature type="compositionally biased region" description="Polar residues" evidence="7">
    <location>
        <begin position="305"/>
        <end position="319"/>
    </location>
</feature>
<dbReference type="InterPro" id="IPR010675">
    <property type="entry name" value="Bin3_C"/>
</dbReference>
<dbReference type="GO" id="GO:0008171">
    <property type="term" value="F:O-methyltransferase activity"/>
    <property type="evidence" value="ECO:0007669"/>
    <property type="project" value="UniProtKB-UniRule"/>
</dbReference>
<evidence type="ECO:0000256" key="1">
    <source>
        <dbReference type="ARBA" id="ARBA00008361"/>
    </source>
</evidence>
<dbReference type="GO" id="GO:0008173">
    <property type="term" value="F:RNA methyltransferase activity"/>
    <property type="evidence" value="ECO:0007669"/>
    <property type="project" value="UniProtKB-UniRule"/>
</dbReference>
<dbReference type="AlphaFoldDB" id="A0A6T7EJU7"/>
<evidence type="ECO:0000256" key="3">
    <source>
        <dbReference type="ARBA" id="ARBA00022679"/>
    </source>
</evidence>
<evidence type="ECO:0000256" key="7">
    <source>
        <dbReference type="SAM" id="MobiDB-lite"/>
    </source>
</evidence>
<evidence type="ECO:0000256" key="6">
    <source>
        <dbReference type="RuleBase" id="RU367087"/>
    </source>
</evidence>
<evidence type="ECO:0000256" key="4">
    <source>
        <dbReference type="ARBA" id="ARBA00022691"/>
    </source>
</evidence>
<evidence type="ECO:0000256" key="2">
    <source>
        <dbReference type="ARBA" id="ARBA00022603"/>
    </source>
</evidence>
<dbReference type="InterPro" id="IPR039772">
    <property type="entry name" value="Bin3-like"/>
</dbReference>
<feature type="region of interest" description="Disordered" evidence="7">
    <location>
        <begin position="85"/>
        <end position="114"/>
    </location>
</feature>
<dbReference type="InterPro" id="IPR029063">
    <property type="entry name" value="SAM-dependent_MTases_sf"/>
</dbReference>
<reference evidence="10" key="1">
    <citation type="submission" date="2021-01" db="EMBL/GenBank/DDBJ databases">
        <authorList>
            <person name="Corre E."/>
            <person name="Pelletier E."/>
            <person name="Niang G."/>
            <person name="Scheremetjew M."/>
            <person name="Finn R."/>
            <person name="Kale V."/>
            <person name="Holt S."/>
            <person name="Cochrane G."/>
            <person name="Meng A."/>
            <person name="Brown T."/>
            <person name="Cohen L."/>
        </authorList>
    </citation>
    <scope>NUCLEOTIDE SEQUENCE</scope>
    <source>
        <strain evidence="10">CCMP2084</strain>
    </source>
</reference>
<protein>
    <recommendedName>
        <fullName evidence="6">RNA methyltransferase</fullName>
        <ecNumber evidence="6">2.1.1.-</ecNumber>
    </recommendedName>
</protein>
<gene>
    <name evidence="9" type="ORF">ASEP1449_LOCUS522</name>
    <name evidence="10" type="ORF">ASEP1449_LOCUS523</name>
</gene>
<dbReference type="GO" id="GO:0005737">
    <property type="term" value="C:cytoplasm"/>
    <property type="evidence" value="ECO:0007669"/>
    <property type="project" value="TreeGrafter"/>
</dbReference>
<accession>A0A6T7EJU7</accession>
<dbReference type="PANTHER" id="PTHR12315:SF1">
    <property type="entry name" value="RNA 5'-MONOPHOSPHATE METHYLTRANSFERASE"/>
    <property type="match status" value="1"/>
</dbReference>
<feature type="compositionally biased region" description="Polar residues" evidence="7">
    <location>
        <begin position="91"/>
        <end position="111"/>
    </location>
</feature>
<evidence type="ECO:0000313" key="9">
    <source>
        <dbReference type="EMBL" id="CAD9808700.1"/>
    </source>
</evidence>
<keyword evidence="2 6" id="KW-0489">Methyltransferase</keyword>
<evidence type="ECO:0000259" key="8">
    <source>
        <dbReference type="PROSITE" id="PS51515"/>
    </source>
</evidence>
<evidence type="ECO:0000313" key="10">
    <source>
        <dbReference type="EMBL" id="CAD9808701.1"/>
    </source>
</evidence>
<proteinExistence type="inferred from homology"/>
<dbReference type="Gene3D" id="3.40.50.150">
    <property type="entry name" value="Vaccinia Virus protein VP39"/>
    <property type="match status" value="1"/>
</dbReference>
<dbReference type="Pfam" id="PF06859">
    <property type="entry name" value="Bin3"/>
    <property type="match status" value="1"/>
</dbReference>
<dbReference type="EMBL" id="HBHQ01000823">
    <property type="protein sequence ID" value="CAD9808701.1"/>
    <property type="molecule type" value="Transcribed_RNA"/>
</dbReference>
<dbReference type="GO" id="GO:2000632">
    <property type="term" value="P:negative regulation of pre-miRNA processing"/>
    <property type="evidence" value="ECO:0007669"/>
    <property type="project" value="TreeGrafter"/>
</dbReference>
<dbReference type="GO" id="GO:0032259">
    <property type="term" value="P:methylation"/>
    <property type="evidence" value="ECO:0007669"/>
    <property type="project" value="UniProtKB-KW"/>
</dbReference>
<keyword evidence="4 5" id="KW-0949">S-adenosyl-L-methionine</keyword>
<dbReference type="SUPFAM" id="SSF53335">
    <property type="entry name" value="S-adenosyl-L-methionine-dependent methyltransferases"/>
    <property type="match status" value="1"/>
</dbReference>
<feature type="region of interest" description="Disordered" evidence="7">
    <location>
        <begin position="305"/>
        <end position="327"/>
    </location>
</feature>